<keyword evidence="4" id="KW-1185">Reference proteome</keyword>
<dbReference type="PANTHER" id="PTHR24148">
    <property type="entry name" value="ANKYRIN REPEAT DOMAIN-CONTAINING PROTEIN 39 HOMOLOG-RELATED"/>
    <property type="match status" value="1"/>
</dbReference>
<dbReference type="PANTHER" id="PTHR24148:SF73">
    <property type="entry name" value="HET DOMAIN PROTEIN (AFU_ORTHOLOGUE AFUA_8G01020)"/>
    <property type="match status" value="1"/>
</dbReference>
<protein>
    <recommendedName>
        <fullName evidence="2">Heterokaryon incompatibility domain-containing protein</fullName>
    </recommendedName>
</protein>
<organism evidence="3 4">
    <name type="scientific">Hyaloscypha variabilis (strain UAMH 11265 / GT02V1 / F)</name>
    <name type="common">Meliniomyces variabilis</name>
    <dbReference type="NCBI Taxonomy" id="1149755"/>
    <lineage>
        <taxon>Eukaryota</taxon>
        <taxon>Fungi</taxon>
        <taxon>Dikarya</taxon>
        <taxon>Ascomycota</taxon>
        <taxon>Pezizomycotina</taxon>
        <taxon>Leotiomycetes</taxon>
        <taxon>Helotiales</taxon>
        <taxon>Hyaloscyphaceae</taxon>
        <taxon>Hyaloscypha</taxon>
        <taxon>Hyaloscypha variabilis</taxon>
    </lineage>
</organism>
<reference evidence="3 4" key="1">
    <citation type="submission" date="2016-04" db="EMBL/GenBank/DDBJ databases">
        <title>A degradative enzymes factory behind the ericoid mycorrhizal symbiosis.</title>
        <authorList>
            <consortium name="DOE Joint Genome Institute"/>
            <person name="Martino E."/>
            <person name="Morin E."/>
            <person name="Grelet G."/>
            <person name="Kuo A."/>
            <person name="Kohler A."/>
            <person name="Daghino S."/>
            <person name="Barry K."/>
            <person name="Choi C."/>
            <person name="Cichocki N."/>
            <person name="Clum A."/>
            <person name="Copeland A."/>
            <person name="Hainaut M."/>
            <person name="Haridas S."/>
            <person name="Labutti K."/>
            <person name="Lindquist E."/>
            <person name="Lipzen A."/>
            <person name="Khouja H.-R."/>
            <person name="Murat C."/>
            <person name="Ohm R."/>
            <person name="Olson A."/>
            <person name="Spatafora J."/>
            <person name="Veneault-Fourrey C."/>
            <person name="Henrissat B."/>
            <person name="Grigoriev I."/>
            <person name="Martin F."/>
            <person name="Perotto S."/>
        </authorList>
    </citation>
    <scope>NUCLEOTIDE SEQUENCE [LARGE SCALE GENOMIC DNA]</scope>
    <source>
        <strain evidence="3 4">F</strain>
    </source>
</reference>
<evidence type="ECO:0000256" key="1">
    <source>
        <dbReference type="SAM" id="MobiDB-lite"/>
    </source>
</evidence>
<dbReference type="InterPro" id="IPR010730">
    <property type="entry name" value="HET"/>
</dbReference>
<feature type="region of interest" description="Disordered" evidence="1">
    <location>
        <begin position="460"/>
        <end position="504"/>
    </location>
</feature>
<dbReference type="AlphaFoldDB" id="A0A2J6R429"/>
<evidence type="ECO:0000313" key="3">
    <source>
        <dbReference type="EMBL" id="PMD33271.1"/>
    </source>
</evidence>
<feature type="compositionally biased region" description="Acidic residues" evidence="1">
    <location>
        <begin position="462"/>
        <end position="477"/>
    </location>
</feature>
<accession>A0A2J6R429</accession>
<feature type="compositionally biased region" description="Basic and acidic residues" evidence="1">
    <location>
        <begin position="478"/>
        <end position="490"/>
    </location>
</feature>
<sequence length="504" mass="58441">MSIYANHPLLKGHACIRLLRIALACDPTDIITCEFSTFDIEAAPRYQALSYEWSLKSPLKEIEVMKQPTRIRSNLFNFLARLRSHGYHDYLCDDERNHQVQLMFQIYRKAHSVLVWLGEESHDSNKTLRTIHVLSRTKERDSRLAHMTERSTLWQGLEALSRRKYWTRIWIVQEITVARRLELFCGDEKVPWSTFASACTFPPDLWTPWEQIMRRSAGKWLHHSTMYGLIRSQKRWPMEIESLETLSTRYKKSECEDRRDKIFALFSIASEVRHGHIFNVDYTKDIEGTFISLVAWAISGPLWNGPISTVELEEQRSPTFFKWVNQPLRITLWGLNLGKWSFERHGPLLVAQISPREFRSEPVQVHLHIFSSYNLPTLEFELLALETSNIFLACQNNHWLLPEHAPTLLGGPGLSRSYVPSVFEGLEVGEFSLALQNVAQFLEILLDKLDPSSPISLMGVVAEEDSGDSEEDGASETEWDKRRAESEVLAKPKIRRPPIEQPRR</sequence>
<dbReference type="InterPro" id="IPR052895">
    <property type="entry name" value="HetReg/Transcr_Mod"/>
</dbReference>
<evidence type="ECO:0000259" key="2">
    <source>
        <dbReference type="Pfam" id="PF06985"/>
    </source>
</evidence>
<name>A0A2J6R429_HYAVF</name>
<dbReference type="STRING" id="1149755.A0A2J6R429"/>
<dbReference type="Proteomes" id="UP000235786">
    <property type="component" value="Unassembled WGS sequence"/>
</dbReference>
<feature type="domain" description="Heterokaryon incompatibility" evidence="2">
    <location>
        <begin position="46"/>
        <end position="174"/>
    </location>
</feature>
<dbReference type="OrthoDB" id="5386682at2759"/>
<gene>
    <name evidence="3" type="ORF">L207DRAFT_557891</name>
</gene>
<evidence type="ECO:0000313" key="4">
    <source>
        <dbReference type="Proteomes" id="UP000235786"/>
    </source>
</evidence>
<dbReference type="Pfam" id="PF06985">
    <property type="entry name" value="HET"/>
    <property type="match status" value="1"/>
</dbReference>
<dbReference type="EMBL" id="KZ613956">
    <property type="protein sequence ID" value="PMD33271.1"/>
    <property type="molecule type" value="Genomic_DNA"/>
</dbReference>
<proteinExistence type="predicted"/>